<evidence type="ECO:0000256" key="10">
    <source>
        <dbReference type="ARBA" id="ARBA00037178"/>
    </source>
</evidence>
<sequence length="348" mass="39806">MDTRRRRSDRHKRRPRKRKKLFVSFLLLFSLLFISTAAFAVFQYELGKNNAQQNLTETNDSDETLEDETKVHEFQSKEPENNEPINVLLIGVDTAENEPARTDTIMVAQYDPKNGDAKLASIMRDTYVEIPGYRDNKINASFFLGGPDLLRETIEHNFGLDLHYYAMVNFDGFVEVVDTIAPKGIEVDVEDRMYYQSGSTVIDFEPGTQVLDGQQALNYVRFRSDANNDFGRVERQQEMLTLLKDELLTVSGLTRVPRLIGSVEPYLDTNIKTTRMLSLGRDFILNPVDDVQTLRIPVKDGYSDQHYSHAGAVLELDFEKNKEAIHSFFSNESKGFANDSTTEDEEDM</sequence>
<evidence type="ECO:0000256" key="6">
    <source>
        <dbReference type="ARBA" id="ARBA00022989"/>
    </source>
</evidence>
<dbReference type="PANTHER" id="PTHR33392:SF8">
    <property type="entry name" value="REGULATORY PROTEIN MSRR"/>
    <property type="match status" value="1"/>
</dbReference>
<dbReference type="GO" id="GO:0071555">
    <property type="term" value="P:cell wall organization"/>
    <property type="evidence" value="ECO:0007669"/>
    <property type="project" value="UniProtKB-KW"/>
</dbReference>
<keyword evidence="8" id="KW-0472">Membrane</keyword>
<keyword evidence="5" id="KW-0735">Signal-anchor</keyword>
<proteinExistence type="inferred from homology"/>
<comment type="similarity">
    <text evidence="2">Belongs to the LytR/CpsA/Psr (LCP) family.</text>
</comment>
<keyword evidence="9" id="KW-0804">Transcription</keyword>
<dbReference type="EMBL" id="JAWJAY010000002">
    <property type="protein sequence ID" value="MDV2885663.1"/>
    <property type="molecule type" value="Genomic_DNA"/>
</dbReference>
<dbReference type="PANTHER" id="PTHR33392">
    <property type="entry name" value="POLYISOPRENYL-TEICHOIC ACID--PEPTIDOGLYCAN TEICHOIC ACID TRANSFERASE TAGU"/>
    <property type="match status" value="1"/>
</dbReference>
<evidence type="ECO:0000256" key="1">
    <source>
        <dbReference type="ARBA" id="ARBA00004401"/>
    </source>
</evidence>
<comment type="subcellular location">
    <subcellularLocation>
        <location evidence="1">Cell membrane</location>
        <topology evidence="1">Single-pass type II membrane protein</topology>
    </subcellularLocation>
</comment>
<comment type="caution">
    <text evidence="14">The sequence shown here is derived from an EMBL/GenBank/DDBJ whole genome shotgun (WGS) entry which is preliminary data.</text>
</comment>
<keyword evidence="3" id="KW-1003">Cell membrane</keyword>
<keyword evidence="7" id="KW-0805">Transcription regulation</keyword>
<evidence type="ECO:0000256" key="8">
    <source>
        <dbReference type="ARBA" id="ARBA00023136"/>
    </source>
</evidence>
<evidence type="ECO:0000259" key="13">
    <source>
        <dbReference type="Pfam" id="PF03816"/>
    </source>
</evidence>
<dbReference type="RefSeq" id="WP_323466767.1">
    <property type="nucleotide sequence ID" value="NZ_CP144224.1"/>
</dbReference>
<evidence type="ECO:0000313" key="14">
    <source>
        <dbReference type="EMBL" id="MDV2885663.1"/>
    </source>
</evidence>
<feature type="compositionally biased region" description="Basic and acidic residues" evidence="12">
    <location>
        <begin position="67"/>
        <end position="79"/>
    </location>
</feature>
<evidence type="ECO:0000256" key="11">
    <source>
        <dbReference type="ARBA" id="ARBA00040752"/>
    </source>
</evidence>
<feature type="domain" description="Cell envelope-related transcriptional attenuator" evidence="13">
    <location>
        <begin position="101"/>
        <end position="246"/>
    </location>
</feature>
<evidence type="ECO:0000256" key="3">
    <source>
        <dbReference type="ARBA" id="ARBA00022475"/>
    </source>
</evidence>
<evidence type="ECO:0000256" key="9">
    <source>
        <dbReference type="ARBA" id="ARBA00023163"/>
    </source>
</evidence>
<dbReference type="AlphaFoldDB" id="A0AAJ2NNR4"/>
<gene>
    <name evidence="14" type="ORF">RYX45_10780</name>
</gene>
<dbReference type="NCBIfam" id="TIGR00350">
    <property type="entry name" value="lytR_cpsA_psr"/>
    <property type="match status" value="1"/>
</dbReference>
<evidence type="ECO:0000256" key="12">
    <source>
        <dbReference type="SAM" id="MobiDB-lite"/>
    </source>
</evidence>
<dbReference type="InterPro" id="IPR004474">
    <property type="entry name" value="LytR_CpsA_psr"/>
</dbReference>
<evidence type="ECO:0000256" key="4">
    <source>
        <dbReference type="ARBA" id="ARBA00022692"/>
    </source>
</evidence>
<comment type="function">
    <text evidence="10">Involved in SarA attenuation. Affects resistance to oxacillin and teicoplanin, as well as the synthesis of virulence factors.</text>
</comment>
<protein>
    <recommendedName>
        <fullName evidence="11">Regulatory protein MsrR</fullName>
    </recommendedName>
</protein>
<reference evidence="14" key="1">
    <citation type="submission" date="2023-10" db="EMBL/GenBank/DDBJ databases">
        <title>Screening of Alkalihalophilus pseudofirmusBZ-TG-HK211 and Its Alleviation of Salt Stress on Rapeseed Growth.</title>
        <authorList>
            <person name="Zhao B."/>
            <person name="Guo T."/>
        </authorList>
    </citation>
    <scope>NUCLEOTIDE SEQUENCE</scope>
    <source>
        <strain evidence="14">BZ-TG-HK211</strain>
    </source>
</reference>
<name>A0AAJ2NNR4_ALKPS</name>
<accession>A0AAJ2NNR4</accession>
<dbReference type="InterPro" id="IPR050922">
    <property type="entry name" value="LytR/CpsA/Psr_CW_biosynth"/>
</dbReference>
<organism evidence="14 15">
    <name type="scientific">Alkalihalophilus pseudofirmus</name>
    <name type="common">Bacillus pseudofirmus</name>
    <dbReference type="NCBI Taxonomy" id="79885"/>
    <lineage>
        <taxon>Bacteria</taxon>
        <taxon>Bacillati</taxon>
        <taxon>Bacillota</taxon>
        <taxon>Bacilli</taxon>
        <taxon>Bacillales</taxon>
        <taxon>Bacillaceae</taxon>
        <taxon>Alkalihalophilus</taxon>
    </lineage>
</organism>
<evidence type="ECO:0000313" key="15">
    <source>
        <dbReference type="Proteomes" id="UP001285636"/>
    </source>
</evidence>
<evidence type="ECO:0000256" key="7">
    <source>
        <dbReference type="ARBA" id="ARBA00023015"/>
    </source>
</evidence>
<dbReference type="Gene3D" id="3.40.630.190">
    <property type="entry name" value="LCP protein"/>
    <property type="match status" value="1"/>
</dbReference>
<dbReference type="Proteomes" id="UP001285636">
    <property type="component" value="Unassembled WGS sequence"/>
</dbReference>
<feature type="region of interest" description="Disordered" evidence="12">
    <location>
        <begin position="53"/>
        <end position="79"/>
    </location>
</feature>
<keyword evidence="4" id="KW-0812">Transmembrane</keyword>
<dbReference type="GO" id="GO:0005886">
    <property type="term" value="C:plasma membrane"/>
    <property type="evidence" value="ECO:0007669"/>
    <property type="project" value="UniProtKB-SubCell"/>
</dbReference>
<evidence type="ECO:0000256" key="5">
    <source>
        <dbReference type="ARBA" id="ARBA00022968"/>
    </source>
</evidence>
<keyword evidence="6" id="KW-1133">Transmembrane helix</keyword>
<evidence type="ECO:0000256" key="2">
    <source>
        <dbReference type="ARBA" id="ARBA00006068"/>
    </source>
</evidence>
<dbReference type="Pfam" id="PF03816">
    <property type="entry name" value="LytR_cpsA_psr"/>
    <property type="match status" value="1"/>
</dbReference>